<dbReference type="GO" id="GO:0046872">
    <property type="term" value="F:metal ion binding"/>
    <property type="evidence" value="ECO:0007669"/>
    <property type="project" value="UniProtKB-KW"/>
</dbReference>
<dbReference type="HAMAP" id="MF_00110">
    <property type="entry name" value="DHQ_synthase"/>
    <property type="match status" value="1"/>
</dbReference>
<evidence type="ECO:0000256" key="17">
    <source>
        <dbReference type="ARBA" id="ARBA00023239"/>
    </source>
</evidence>
<evidence type="ECO:0000256" key="6">
    <source>
        <dbReference type="ARBA" id="ARBA00004661"/>
    </source>
</evidence>
<evidence type="ECO:0000256" key="18">
    <source>
        <dbReference type="ARBA" id="ARBA00023285"/>
    </source>
</evidence>
<gene>
    <name evidence="21" type="primary">aroB_16</name>
    <name evidence="21" type="ORF">SDC9_49920</name>
</gene>
<dbReference type="CDD" id="cd08195">
    <property type="entry name" value="DHQS"/>
    <property type="match status" value="1"/>
</dbReference>
<dbReference type="Pfam" id="PF01761">
    <property type="entry name" value="DHQ_synthase"/>
    <property type="match status" value="1"/>
</dbReference>
<keyword evidence="17 21" id="KW-0456">Lyase</keyword>
<dbReference type="NCBIfam" id="TIGR01357">
    <property type="entry name" value="aroB"/>
    <property type="match status" value="1"/>
</dbReference>
<dbReference type="EMBL" id="VSSQ01000971">
    <property type="protein sequence ID" value="MPM03653.1"/>
    <property type="molecule type" value="Genomic_DNA"/>
</dbReference>
<keyword evidence="11" id="KW-0028">Amino-acid biosynthesis</keyword>
<evidence type="ECO:0000256" key="8">
    <source>
        <dbReference type="ARBA" id="ARBA00013031"/>
    </source>
</evidence>
<evidence type="ECO:0000256" key="1">
    <source>
        <dbReference type="ARBA" id="ARBA00001393"/>
    </source>
</evidence>
<evidence type="ECO:0000256" key="11">
    <source>
        <dbReference type="ARBA" id="ARBA00022605"/>
    </source>
</evidence>
<evidence type="ECO:0000256" key="5">
    <source>
        <dbReference type="ARBA" id="ARBA00004496"/>
    </source>
</evidence>
<dbReference type="EC" id="4.2.3.4" evidence="8"/>
<comment type="catalytic activity">
    <reaction evidence="1">
        <text>7-phospho-2-dehydro-3-deoxy-D-arabino-heptonate = 3-dehydroquinate + phosphate</text>
        <dbReference type="Rhea" id="RHEA:21968"/>
        <dbReference type="ChEBI" id="CHEBI:32364"/>
        <dbReference type="ChEBI" id="CHEBI:43474"/>
        <dbReference type="ChEBI" id="CHEBI:58394"/>
        <dbReference type="EC" id="4.2.3.4"/>
    </reaction>
</comment>
<keyword evidence="15" id="KW-0520">NAD</keyword>
<comment type="cofactor">
    <cofactor evidence="2">
        <name>NAD(+)</name>
        <dbReference type="ChEBI" id="CHEBI:57540"/>
    </cofactor>
</comment>
<evidence type="ECO:0000256" key="13">
    <source>
        <dbReference type="ARBA" id="ARBA00022741"/>
    </source>
</evidence>
<evidence type="ECO:0000256" key="3">
    <source>
        <dbReference type="ARBA" id="ARBA00001941"/>
    </source>
</evidence>
<dbReference type="PIRSF" id="PIRSF001455">
    <property type="entry name" value="DHQ_synth"/>
    <property type="match status" value="1"/>
</dbReference>
<keyword evidence="16" id="KW-0057">Aromatic amino acid biosynthesis</keyword>
<comment type="similarity">
    <text evidence="7">Belongs to the sugar phosphate cyclases superfamily. Dehydroquinate synthase family.</text>
</comment>
<keyword evidence="10" id="KW-0963">Cytoplasm</keyword>
<name>A0A644WMM2_9ZZZZ</name>
<evidence type="ECO:0000259" key="20">
    <source>
        <dbReference type="Pfam" id="PF24621"/>
    </source>
</evidence>
<comment type="cofactor">
    <cofactor evidence="4">
        <name>Zn(2+)</name>
        <dbReference type="ChEBI" id="CHEBI:29105"/>
    </cofactor>
</comment>
<feature type="domain" description="3-dehydroquinate synthase C-terminal" evidence="20">
    <location>
        <begin position="181"/>
        <end position="321"/>
    </location>
</feature>
<evidence type="ECO:0000256" key="14">
    <source>
        <dbReference type="ARBA" id="ARBA00022833"/>
    </source>
</evidence>
<evidence type="ECO:0000256" key="15">
    <source>
        <dbReference type="ARBA" id="ARBA00023027"/>
    </source>
</evidence>
<protein>
    <recommendedName>
        <fullName evidence="9">3-dehydroquinate synthase</fullName>
        <ecNumber evidence="8">4.2.3.4</ecNumber>
    </recommendedName>
</protein>
<dbReference type="InterPro" id="IPR056179">
    <property type="entry name" value="DHQS_C"/>
</dbReference>
<keyword evidence="14" id="KW-0862">Zinc</keyword>
<dbReference type="InterPro" id="IPR016037">
    <property type="entry name" value="DHQ_synth_AroB"/>
</dbReference>
<dbReference type="InterPro" id="IPR050071">
    <property type="entry name" value="Dehydroquinate_synthase"/>
</dbReference>
<evidence type="ECO:0000256" key="9">
    <source>
        <dbReference type="ARBA" id="ARBA00017684"/>
    </source>
</evidence>
<comment type="cofactor">
    <cofactor evidence="3">
        <name>Co(2+)</name>
        <dbReference type="ChEBI" id="CHEBI:48828"/>
    </cofactor>
</comment>
<dbReference type="AlphaFoldDB" id="A0A644WMM2"/>
<dbReference type="InterPro" id="IPR030960">
    <property type="entry name" value="DHQS/DOIS_N"/>
</dbReference>
<evidence type="ECO:0000256" key="12">
    <source>
        <dbReference type="ARBA" id="ARBA00022723"/>
    </source>
</evidence>
<dbReference type="InterPro" id="IPR030963">
    <property type="entry name" value="DHQ_synth_fam"/>
</dbReference>
<evidence type="ECO:0000256" key="7">
    <source>
        <dbReference type="ARBA" id="ARBA00005412"/>
    </source>
</evidence>
<dbReference type="Gene3D" id="1.20.1090.10">
    <property type="entry name" value="Dehydroquinate synthase-like - alpha domain"/>
    <property type="match status" value="1"/>
</dbReference>
<evidence type="ECO:0000256" key="16">
    <source>
        <dbReference type="ARBA" id="ARBA00023141"/>
    </source>
</evidence>
<dbReference type="GO" id="GO:0008652">
    <property type="term" value="P:amino acid biosynthetic process"/>
    <property type="evidence" value="ECO:0007669"/>
    <property type="project" value="UniProtKB-KW"/>
</dbReference>
<evidence type="ECO:0000256" key="2">
    <source>
        <dbReference type="ARBA" id="ARBA00001911"/>
    </source>
</evidence>
<evidence type="ECO:0000256" key="10">
    <source>
        <dbReference type="ARBA" id="ARBA00022490"/>
    </source>
</evidence>
<dbReference type="Pfam" id="PF24621">
    <property type="entry name" value="DHQS_C"/>
    <property type="match status" value="1"/>
</dbReference>
<keyword evidence="12" id="KW-0479">Metal-binding</keyword>
<evidence type="ECO:0000313" key="21">
    <source>
        <dbReference type="EMBL" id="MPM03653.1"/>
    </source>
</evidence>
<dbReference type="SUPFAM" id="SSF56796">
    <property type="entry name" value="Dehydroquinate synthase-like"/>
    <property type="match status" value="1"/>
</dbReference>
<comment type="pathway">
    <text evidence="6">Metabolic intermediate biosynthesis; chorismate biosynthesis; chorismate from D-erythrose 4-phosphate and phosphoenolpyruvate: step 2/7.</text>
</comment>
<sequence>MNLSIDLIHSSYDIVIQKGIINTLVHEIKNLFKGKKIFIITDKNVDKFYGNLVLNNLINSGYDVKKLVLKPGEETKNFSTLPLVYDELLNFKFTRSDLIITLGGGVIGDLGGFVASTYLRGVAFVQCPTTLLAQVDSSVGGKVGVDLDKGKNLVGSFYHPKKVVIDPEVLNTLSDRVFNDGMAEVIKYGCIRDKEFFGNLINYSNKKEVMHNIEYIIHNCCKIKKEIVEKDEKDMGQRMLLNFGHTIGHAIEQYFNYTKYTHGEAVAIGMYEITKLSEELGITKIGTKEVIKDILIKYQLPYELTIDINELTETMKLDKKNLENNINLIFLKEIGESFIYKTTSKIFCS</sequence>
<dbReference type="GO" id="GO:0009073">
    <property type="term" value="P:aromatic amino acid family biosynthetic process"/>
    <property type="evidence" value="ECO:0007669"/>
    <property type="project" value="UniProtKB-KW"/>
</dbReference>
<feature type="domain" description="3-dehydroquinate synthase N-terminal" evidence="19">
    <location>
        <begin position="67"/>
        <end position="179"/>
    </location>
</feature>
<dbReference type="GO" id="GO:0003856">
    <property type="term" value="F:3-dehydroquinate synthase activity"/>
    <property type="evidence" value="ECO:0007669"/>
    <property type="project" value="UniProtKB-EC"/>
</dbReference>
<accession>A0A644WMM2</accession>
<reference evidence="21" key="1">
    <citation type="submission" date="2019-08" db="EMBL/GenBank/DDBJ databases">
        <authorList>
            <person name="Kucharzyk K."/>
            <person name="Murdoch R.W."/>
            <person name="Higgins S."/>
            <person name="Loffler F."/>
        </authorList>
    </citation>
    <scope>NUCLEOTIDE SEQUENCE</scope>
</reference>
<dbReference type="GO" id="GO:0005737">
    <property type="term" value="C:cytoplasm"/>
    <property type="evidence" value="ECO:0007669"/>
    <property type="project" value="UniProtKB-SubCell"/>
</dbReference>
<keyword evidence="18" id="KW-0170">Cobalt</keyword>
<dbReference type="Gene3D" id="3.40.50.1970">
    <property type="match status" value="1"/>
</dbReference>
<evidence type="ECO:0000256" key="4">
    <source>
        <dbReference type="ARBA" id="ARBA00001947"/>
    </source>
</evidence>
<comment type="caution">
    <text evidence="21">The sequence shown here is derived from an EMBL/GenBank/DDBJ whole genome shotgun (WGS) entry which is preliminary data.</text>
</comment>
<proteinExistence type="inferred from homology"/>
<dbReference type="FunFam" id="3.40.50.1970:FF:000007">
    <property type="entry name" value="Pentafunctional AROM polypeptide"/>
    <property type="match status" value="1"/>
</dbReference>
<dbReference type="GO" id="GO:0000166">
    <property type="term" value="F:nucleotide binding"/>
    <property type="evidence" value="ECO:0007669"/>
    <property type="project" value="UniProtKB-KW"/>
</dbReference>
<dbReference type="PANTHER" id="PTHR43622">
    <property type="entry name" value="3-DEHYDROQUINATE SYNTHASE"/>
    <property type="match status" value="1"/>
</dbReference>
<comment type="subcellular location">
    <subcellularLocation>
        <location evidence="5">Cytoplasm</location>
    </subcellularLocation>
</comment>
<keyword evidence="13" id="KW-0547">Nucleotide-binding</keyword>
<dbReference type="PANTHER" id="PTHR43622:SF7">
    <property type="entry name" value="3-DEHYDROQUINATE SYNTHASE, CHLOROPLASTIC"/>
    <property type="match status" value="1"/>
</dbReference>
<organism evidence="21">
    <name type="scientific">bioreactor metagenome</name>
    <dbReference type="NCBI Taxonomy" id="1076179"/>
    <lineage>
        <taxon>unclassified sequences</taxon>
        <taxon>metagenomes</taxon>
        <taxon>ecological metagenomes</taxon>
    </lineage>
</organism>
<evidence type="ECO:0000259" key="19">
    <source>
        <dbReference type="Pfam" id="PF01761"/>
    </source>
</evidence>